<reference evidence="1 2" key="1">
    <citation type="submission" date="2014-04" db="EMBL/GenBank/DDBJ databases">
        <authorList>
            <consortium name="DOE Joint Genome Institute"/>
            <person name="Kuo A."/>
            <person name="Zuccaro A."/>
            <person name="Kohler A."/>
            <person name="Nagy L.G."/>
            <person name="Floudas D."/>
            <person name="Copeland A."/>
            <person name="Barry K.W."/>
            <person name="Cichocki N."/>
            <person name="Veneault-Fourrey C."/>
            <person name="LaButti K."/>
            <person name="Lindquist E.A."/>
            <person name="Lipzen A."/>
            <person name="Lundell T."/>
            <person name="Morin E."/>
            <person name="Murat C."/>
            <person name="Sun H."/>
            <person name="Tunlid A."/>
            <person name="Henrissat B."/>
            <person name="Grigoriev I.V."/>
            <person name="Hibbett D.S."/>
            <person name="Martin F."/>
            <person name="Nordberg H.P."/>
            <person name="Cantor M.N."/>
            <person name="Hua S.X."/>
        </authorList>
    </citation>
    <scope>NUCLEOTIDE SEQUENCE [LARGE SCALE GENOMIC DNA]</scope>
    <source>
        <strain evidence="1 2">MAFF 305830</strain>
    </source>
</reference>
<protein>
    <submittedName>
        <fullName evidence="1">Uncharacterized protein</fullName>
    </submittedName>
</protein>
<dbReference type="EMBL" id="KN824281">
    <property type="protein sequence ID" value="KIM31965.1"/>
    <property type="molecule type" value="Genomic_DNA"/>
</dbReference>
<accession>A0A0C3B566</accession>
<gene>
    <name evidence="1" type="ORF">M408DRAFT_327347</name>
</gene>
<evidence type="ECO:0000313" key="1">
    <source>
        <dbReference type="EMBL" id="KIM31965.1"/>
    </source>
</evidence>
<sequence>MRHRDIQLREASIHLCGHMFLEEHSNRNTVVLWYGGGKGDGTIWSTVSDLLRESFKVSELRHGYGATLKGGCFRSFKALTTICQIHR</sequence>
<name>A0A0C3B566_SERVB</name>
<dbReference type="HOGENOM" id="CLU_2484729_0_0_1"/>
<dbReference type="AlphaFoldDB" id="A0A0C3B566"/>
<keyword evidence="2" id="KW-1185">Reference proteome</keyword>
<proteinExistence type="predicted"/>
<reference evidence="2" key="2">
    <citation type="submission" date="2015-01" db="EMBL/GenBank/DDBJ databases">
        <title>Evolutionary Origins and Diversification of the Mycorrhizal Mutualists.</title>
        <authorList>
            <consortium name="DOE Joint Genome Institute"/>
            <consortium name="Mycorrhizal Genomics Consortium"/>
            <person name="Kohler A."/>
            <person name="Kuo A."/>
            <person name="Nagy L.G."/>
            <person name="Floudas D."/>
            <person name="Copeland A."/>
            <person name="Barry K.W."/>
            <person name="Cichocki N."/>
            <person name="Veneault-Fourrey C."/>
            <person name="LaButti K."/>
            <person name="Lindquist E.A."/>
            <person name="Lipzen A."/>
            <person name="Lundell T."/>
            <person name="Morin E."/>
            <person name="Murat C."/>
            <person name="Riley R."/>
            <person name="Ohm R."/>
            <person name="Sun H."/>
            <person name="Tunlid A."/>
            <person name="Henrissat B."/>
            <person name="Grigoriev I.V."/>
            <person name="Hibbett D.S."/>
            <person name="Martin F."/>
        </authorList>
    </citation>
    <scope>NUCLEOTIDE SEQUENCE [LARGE SCALE GENOMIC DNA]</scope>
    <source>
        <strain evidence="2">MAFF 305830</strain>
    </source>
</reference>
<dbReference type="Proteomes" id="UP000054097">
    <property type="component" value="Unassembled WGS sequence"/>
</dbReference>
<evidence type="ECO:0000313" key="2">
    <source>
        <dbReference type="Proteomes" id="UP000054097"/>
    </source>
</evidence>
<organism evidence="1 2">
    <name type="scientific">Serendipita vermifera MAFF 305830</name>
    <dbReference type="NCBI Taxonomy" id="933852"/>
    <lineage>
        <taxon>Eukaryota</taxon>
        <taxon>Fungi</taxon>
        <taxon>Dikarya</taxon>
        <taxon>Basidiomycota</taxon>
        <taxon>Agaricomycotina</taxon>
        <taxon>Agaricomycetes</taxon>
        <taxon>Sebacinales</taxon>
        <taxon>Serendipitaceae</taxon>
        <taxon>Serendipita</taxon>
    </lineage>
</organism>